<dbReference type="RefSeq" id="WP_186959919.1">
    <property type="nucleotide sequence ID" value="NZ_JACOOI010000014.1"/>
</dbReference>
<dbReference type="CDD" id="cd05399">
    <property type="entry name" value="NT_Rel-Spo_like"/>
    <property type="match status" value="1"/>
</dbReference>
<sequence length="299" mass="35800">MIYEGLILVEQDLKEMIESNLGRTGLLYRIYSRIKSNDSINEKINRKNYQESGKLIQDVIGIRVMTYFSEDIDVLIDYFSSIFDVIDLEHDKMDIAHFNPVRINMVCRLQNEQLEEFNTWKKRYSESFKNIDSTFEIQVRTTLSEGWHEIEHNMRYKCKKEWQSLEDESILLNGIHATLETSDRTLFKLFEEIAYQHYKSRNWTGMLRNKFRLRFTLEPLDPNIITLFNFDKDLAKAFYKTERNVILHKLIKHDIRMDISFNNIIYLCNYLFVKSGMIYQLTPPALMRQFEDIFGQTDS</sequence>
<comment type="caution">
    <text evidence="2">The sequence shown here is derived from an EMBL/GenBank/DDBJ whole genome shotgun (WGS) entry which is preliminary data.</text>
</comment>
<feature type="domain" description="RelA/SpoT" evidence="1">
    <location>
        <begin position="32"/>
        <end position="162"/>
    </location>
</feature>
<dbReference type="PANTHER" id="PTHR41773:SF1">
    <property type="entry name" value="RELA_SPOT DOMAIN-CONTAINING PROTEIN"/>
    <property type="match status" value="1"/>
</dbReference>
<organism evidence="2 3">
    <name type="scientific">Parabacteroides segnis</name>
    <dbReference type="NCBI Taxonomy" id="2763058"/>
    <lineage>
        <taxon>Bacteria</taxon>
        <taxon>Pseudomonadati</taxon>
        <taxon>Bacteroidota</taxon>
        <taxon>Bacteroidia</taxon>
        <taxon>Bacteroidales</taxon>
        <taxon>Tannerellaceae</taxon>
        <taxon>Parabacteroides</taxon>
    </lineage>
</organism>
<evidence type="ECO:0000313" key="2">
    <source>
        <dbReference type="EMBL" id="MBC5643968.1"/>
    </source>
</evidence>
<protein>
    <submittedName>
        <fullName evidence="2">RelA/SpoT family protein</fullName>
    </submittedName>
</protein>
<dbReference type="Pfam" id="PF04607">
    <property type="entry name" value="RelA_SpoT"/>
    <property type="match status" value="1"/>
</dbReference>
<name>A0ABR7E2I1_9BACT</name>
<dbReference type="SUPFAM" id="SSF81301">
    <property type="entry name" value="Nucleotidyltransferase"/>
    <property type="match status" value="1"/>
</dbReference>
<evidence type="ECO:0000259" key="1">
    <source>
        <dbReference type="SMART" id="SM00954"/>
    </source>
</evidence>
<dbReference type="PANTHER" id="PTHR41773">
    <property type="entry name" value="GTP PYROPHOSPHATASE-RELATED"/>
    <property type="match status" value="1"/>
</dbReference>
<dbReference type="Proteomes" id="UP000644010">
    <property type="component" value="Unassembled WGS sequence"/>
</dbReference>
<keyword evidence="3" id="KW-1185">Reference proteome</keyword>
<dbReference type="InterPro" id="IPR043519">
    <property type="entry name" value="NT_sf"/>
</dbReference>
<dbReference type="EMBL" id="JACOOI010000014">
    <property type="protein sequence ID" value="MBC5643968.1"/>
    <property type="molecule type" value="Genomic_DNA"/>
</dbReference>
<evidence type="ECO:0000313" key="3">
    <source>
        <dbReference type="Proteomes" id="UP000644010"/>
    </source>
</evidence>
<proteinExistence type="predicted"/>
<accession>A0ABR7E2I1</accession>
<dbReference type="SMART" id="SM00954">
    <property type="entry name" value="RelA_SpoT"/>
    <property type="match status" value="1"/>
</dbReference>
<dbReference type="InterPro" id="IPR007685">
    <property type="entry name" value="RelA_SpoT"/>
</dbReference>
<dbReference type="Gene3D" id="3.30.460.10">
    <property type="entry name" value="Beta Polymerase, domain 2"/>
    <property type="match status" value="1"/>
</dbReference>
<gene>
    <name evidence="2" type="ORF">H8S77_13870</name>
</gene>
<reference evidence="2 3" key="1">
    <citation type="submission" date="2020-08" db="EMBL/GenBank/DDBJ databases">
        <title>Genome public.</title>
        <authorList>
            <person name="Liu C."/>
            <person name="Sun Q."/>
        </authorList>
    </citation>
    <scope>NUCLEOTIDE SEQUENCE [LARGE SCALE GENOMIC DNA]</scope>
    <source>
        <strain evidence="2 3">BX2</strain>
    </source>
</reference>